<dbReference type="Proteomes" id="UP000198211">
    <property type="component" value="Unassembled WGS sequence"/>
</dbReference>
<dbReference type="EMBL" id="NBNE01000214">
    <property type="protein sequence ID" value="OWZ21531.1"/>
    <property type="molecule type" value="Genomic_DNA"/>
</dbReference>
<gene>
    <name evidence="1" type="ORF">PHMEG_0003907</name>
</gene>
<dbReference type="InterPro" id="IPR051320">
    <property type="entry name" value="Viral_Replic_Matur_Polypro"/>
</dbReference>
<evidence type="ECO:0000313" key="2">
    <source>
        <dbReference type="Proteomes" id="UP000198211"/>
    </source>
</evidence>
<dbReference type="Gene3D" id="3.30.70.270">
    <property type="match status" value="1"/>
</dbReference>
<evidence type="ECO:0000313" key="1">
    <source>
        <dbReference type="EMBL" id="OWZ21531.1"/>
    </source>
</evidence>
<dbReference type="OrthoDB" id="7698356at2759"/>
<sequence length="183" mass="21072">MKTERARKFPAFVSSLGHFEWRRMPFGLKNAPMIYQRMMDNDLWDPKVVQKSNLSVCDPQKKTQNALRQGGRVRSRFNFEADRKSASILDPVSELVNGPMGDMFSNGKPDESSLVLVFDRRSFVDDICFGIETFDGCLSTLDRLPQRFTECRTRVSFTKRLLVQSRVDFLSHKGVPEGLREND</sequence>
<proteinExistence type="predicted"/>
<dbReference type="SUPFAM" id="SSF56672">
    <property type="entry name" value="DNA/RNA polymerases"/>
    <property type="match status" value="1"/>
</dbReference>
<evidence type="ECO:0008006" key="3">
    <source>
        <dbReference type="Google" id="ProtNLM"/>
    </source>
</evidence>
<keyword evidence="2" id="KW-1185">Reference proteome</keyword>
<dbReference type="InterPro" id="IPR043128">
    <property type="entry name" value="Rev_trsase/Diguanyl_cyclase"/>
</dbReference>
<dbReference type="AlphaFoldDB" id="A0A225WV84"/>
<comment type="caution">
    <text evidence="1">The sequence shown here is derived from an EMBL/GenBank/DDBJ whole genome shotgun (WGS) entry which is preliminary data.</text>
</comment>
<reference evidence="2" key="1">
    <citation type="submission" date="2017-03" db="EMBL/GenBank/DDBJ databases">
        <title>Phytopthora megakarya and P. palmivora, two closely related causual agents of cacao black pod achieved similar genome size and gene model numbers by different mechanisms.</title>
        <authorList>
            <person name="Ali S."/>
            <person name="Shao J."/>
            <person name="Larry D.J."/>
            <person name="Kronmiller B."/>
            <person name="Shen D."/>
            <person name="Strem M.D."/>
            <person name="Melnick R.L."/>
            <person name="Guiltinan M.J."/>
            <person name="Tyler B.M."/>
            <person name="Meinhardt L.W."/>
            <person name="Bailey B.A."/>
        </authorList>
    </citation>
    <scope>NUCLEOTIDE SEQUENCE [LARGE SCALE GENOMIC DNA]</scope>
    <source>
        <strain evidence="2">zdho120</strain>
    </source>
</reference>
<accession>A0A225WV84</accession>
<organism evidence="1 2">
    <name type="scientific">Phytophthora megakarya</name>
    <dbReference type="NCBI Taxonomy" id="4795"/>
    <lineage>
        <taxon>Eukaryota</taxon>
        <taxon>Sar</taxon>
        <taxon>Stramenopiles</taxon>
        <taxon>Oomycota</taxon>
        <taxon>Peronosporomycetes</taxon>
        <taxon>Peronosporales</taxon>
        <taxon>Peronosporaceae</taxon>
        <taxon>Phytophthora</taxon>
    </lineage>
</organism>
<name>A0A225WV84_9STRA</name>
<protein>
    <recommendedName>
        <fullName evidence="3">Reverse transcriptase</fullName>
    </recommendedName>
</protein>
<dbReference type="InterPro" id="IPR043502">
    <property type="entry name" value="DNA/RNA_pol_sf"/>
</dbReference>
<dbReference type="PANTHER" id="PTHR33064:SF37">
    <property type="entry name" value="RIBONUCLEASE H"/>
    <property type="match status" value="1"/>
</dbReference>
<dbReference type="PANTHER" id="PTHR33064">
    <property type="entry name" value="POL PROTEIN"/>
    <property type="match status" value="1"/>
</dbReference>